<dbReference type="AlphaFoldDB" id="A0A157P0X8"/>
<gene>
    <name evidence="3" type="primary">potD_2</name>
    <name evidence="3" type="ORF">SAMEA1982600_02102</name>
</gene>
<sequence>MAVSKTQPSSPRRRSLLLAGGALAVPAFAVRNAWAQNKVLRVSTYTGPQAEYVRKFIIPAFEKQFGCKVLQTESATLANIAVMRTQRANPQFSVMMMDDLGIPIAKAENLIEQLPQDRIPNLANVFPRYVLNDRYGTAFSVSAIAPWYSTAAGVPVESFATLWSEDLRGQFMMTTPKLSMSVTLLVAAAALATGKPIAQAQYELDAGWAKMAELKPNVQTIYEASGNAVLQVSQGQAIAAGPDFSKAIYPYIFKGAPVTFSQPKEGAFAGINCVTLVKNAPEPELGAAFIDMCLANEFQKGMAEFIYAAPSVKDIDLKADVAKMVPYPADRINALHSLDWAYINPLRSGIIDKFNQVFGA</sequence>
<dbReference type="GO" id="GO:0015888">
    <property type="term" value="P:thiamine transport"/>
    <property type="evidence" value="ECO:0007669"/>
    <property type="project" value="TreeGrafter"/>
</dbReference>
<dbReference type="InterPro" id="IPR006059">
    <property type="entry name" value="SBP"/>
</dbReference>
<dbReference type="PANTHER" id="PTHR30006">
    <property type="entry name" value="THIAMINE-BINDING PERIPLASMIC PROTEIN-RELATED"/>
    <property type="match status" value="1"/>
</dbReference>
<dbReference type="EMBL" id="FKBS01000014">
    <property type="protein sequence ID" value="SAI26639.1"/>
    <property type="molecule type" value="Genomic_DNA"/>
</dbReference>
<dbReference type="Proteomes" id="UP000077037">
    <property type="component" value="Unassembled WGS sequence"/>
</dbReference>
<dbReference type="GO" id="GO:0030288">
    <property type="term" value="C:outer membrane-bounded periplasmic space"/>
    <property type="evidence" value="ECO:0007669"/>
    <property type="project" value="TreeGrafter"/>
</dbReference>
<protein>
    <submittedName>
        <fullName evidence="3">Extracellular substrate-binding protein</fullName>
    </submittedName>
</protein>
<accession>A0A157P0X8</accession>
<feature type="chain" id="PRO_5007614719" evidence="2">
    <location>
        <begin position="30"/>
        <end position="360"/>
    </location>
</feature>
<evidence type="ECO:0000313" key="3">
    <source>
        <dbReference type="EMBL" id="SAI26639.1"/>
    </source>
</evidence>
<dbReference type="Gene3D" id="3.40.190.10">
    <property type="entry name" value="Periplasmic binding protein-like II"/>
    <property type="match status" value="2"/>
</dbReference>
<evidence type="ECO:0000256" key="1">
    <source>
        <dbReference type="ARBA" id="ARBA00022729"/>
    </source>
</evidence>
<name>A0A157P0X8_9BORD</name>
<dbReference type="GO" id="GO:0030975">
    <property type="term" value="F:thiamine binding"/>
    <property type="evidence" value="ECO:0007669"/>
    <property type="project" value="TreeGrafter"/>
</dbReference>
<dbReference type="Pfam" id="PF13416">
    <property type="entry name" value="SBP_bac_8"/>
    <property type="match status" value="1"/>
</dbReference>
<reference evidence="3 4" key="1">
    <citation type="submission" date="2016-03" db="EMBL/GenBank/DDBJ databases">
        <authorList>
            <consortium name="Pathogen Informatics"/>
        </authorList>
    </citation>
    <scope>NUCLEOTIDE SEQUENCE [LARGE SCALE GENOMIC DNA]</scope>
    <source>
        <strain evidence="3 4">NCTC13364</strain>
    </source>
</reference>
<dbReference type="GO" id="GO:0030976">
    <property type="term" value="F:thiamine pyrophosphate binding"/>
    <property type="evidence" value="ECO:0007669"/>
    <property type="project" value="TreeGrafter"/>
</dbReference>
<keyword evidence="1 2" id="KW-0732">Signal</keyword>
<proteinExistence type="predicted"/>
<evidence type="ECO:0000256" key="2">
    <source>
        <dbReference type="SAM" id="SignalP"/>
    </source>
</evidence>
<dbReference type="SUPFAM" id="SSF53850">
    <property type="entry name" value="Periplasmic binding protein-like II"/>
    <property type="match status" value="1"/>
</dbReference>
<feature type="signal peptide" evidence="2">
    <location>
        <begin position="1"/>
        <end position="29"/>
    </location>
</feature>
<dbReference type="RefSeq" id="WP_162270261.1">
    <property type="nucleotide sequence ID" value="NZ_FKBS01000014.1"/>
</dbReference>
<evidence type="ECO:0000313" key="4">
    <source>
        <dbReference type="Proteomes" id="UP000077037"/>
    </source>
</evidence>
<organism evidence="3 4">
    <name type="scientific">Bordetella ansorpii</name>
    <dbReference type="NCBI Taxonomy" id="288768"/>
    <lineage>
        <taxon>Bacteria</taxon>
        <taxon>Pseudomonadati</taxon>
        <taxon>Pseudomonadota</taxon>
        <taxon>Betaproteobacteria</taxon>
        <taxon>Burkholderiales</taxon>
        <taxon>Alcaligenaceae</taxon>
        <taxon>Bordetella</taxon>
    </lineage>
</organism>
<dbReference type="PANTHER" id="PTHR30006:SF2">
    <property type="entry name" value="ABC TRANSPORTER SUBSTRATE-BINDING PROTEIN"/>
    <property type="match status" value="1"/>
</dbReference>